<dbReference type="GO" id="GO:0016887">
    <property type="term" value="F:ATP hydrolysis activity"/>
    <property type="evidence" value="ECO:0007669"/>
    <property type="project" value="InterPro"/>
</dbReference>
<evidence type="ECO:0000259" key="1">
    <source>
        <dbReference type="Pfam" id="PF05876"/>
    </source>
</evidence>
<dbReference type="InterPro" id="IPR027417">
    <property type="entry name" value="P-loop_NTPase"/>
</dbReference>
<accession>A0AAD2F561</accession>
<evidence type="ECO:0000313" key="3">
    <source>
        <dbReference type="EMBL" id="CAJ0862184.1"/>
    </source>
</evidence>
<dbReference type="PANTHER" id="PTHR34413:SF2">
    <property type="entry name" value="PROPHAGE TAIL FIBER ASSEMBLY PROTEIN HOMOLOG TFAE-RELATED"/>
    <property type="match status" value="1"/>
</dbReference>
<evidence type="ECO:0008006" key="5">
    <source>
        <dbReference type="Google" id="ProtNLM"/>
    </source>
</evidence>
<gene>
    <name evidence="3" type="ORF">R77567_01625</name>
</gene>
<dbReference type="InterPro" id="IPR046454">
    <property type="entry name" value="GpA_endonuclease"/>
</dbReference>
<evidence type="ECO:0000259" key="2">
    <source>
        <dbReference type="Pfam" id="PF20454"/>
    </source>
</evidence>
<dbReference type="GO" id="GO:0004519">
    <property type="term" value="F:endonuclease activity"/>
    <property type="evidence" value="ECO:0007669"/>
    <property type="project" value="InterPro"/>
</dbReference>
<dbReference type="HAMAP" id="MF_04144">
    <property type="entry name" value="TERL_LAMBDA"/>
    <property type="match status" value="1"/>
</dbReference>
<comment type="caution">
    <text evidence="3">The sequence shown here is derived from an EMBL/GenBank/DDBJ whole genome shotgun (WGS) entry which is preliminary data.</text>
</comment>
<name>A0AAD2F561_9RALS</name>
<dbReference type="Proteomes" id="UP001190491">
    <property type="component" value="Unassembled WGS sequence"/>
</dbReference>
<feature type="domain" description="Terminase large subunit GpA endonuclease" evidence="2">
    <location>
        <begin position="298"/>
        <end position="577"/>
    </location>
</feature>
<dbReference type="Pfam" id="PF05876">
    <property type="entry name" value="GpA_ATPase"/>
    <property type="match status" value="1"/>
</dbReference>
<protein>
    <recommendedName>
        <fullName evidence="5">Phage terminase large subunit family protein</fullName>
    </recommendedName>
</protein>
<dbReference type="InterPro" id="IPR051220">
    <property type="entry name" value="TFA_Chaperone"/>
</dbReference>
<dbReference type="EMBL" id="CAUDKO010000003">
    <property type="protein sequence ID" value="CAJ0862184.1"/>
    <property type="molecule type" value="Genomic_DNA"/>
</dbReference>
<dbReference type="GO" id="GO:0005524">
    <property type="term" value="F:ATP binding"/>
    <property type="evidence" value="ECO:0007669"/>
    <property type="project" value="InterPro"/>
</dbReference>
<organism evidence="3 4">
    <name type="scientific">Ralstonia flatus</name>
    <dbReference type="NCBI Taxonomy" id="3058601"/>
    <lineage>
        <taxon>Bacteria</taxon>
        <taxon>Pseudomonadati</taxon>
        <taxon>Pseudomonadota</taxon>
        <taxon>Betaproteobacteria</taxon>
        <taxon>Burkholderiales</taxon>
        <taxon>Burkholderiaceae</taxon>
        <taxon>Ralstonia</taxon>
    </lineage>
</organism>
<reference evidence="3" key="1">
    <citation type="submission" date="2023-07" db="EMBL/GenBank/DDBJ databases">
        <authorList>
            <person name="Peeters C."/>
        </authorList>
    </citation>
    <scope>NUCLEOTIDE SEQUENCE</scope>
    <source>
        <strain evidence="3">R-77567</strain>
    </source>
</reference>
<proteinExistence type="inferred from homology"/>
<dbReference type="InterPro" id="IPR008866">
    <property type="entry name" value="Phage_lambda_GpA-like"/>
</dbReference>
<dbReference type="PANTHER" id="PTHR34413">
    <property type="entry name" value="PROPHAGE TAIL FIBER ASSEMBLY PROTEIN HOMOLOG TFAE-RELATED-RELATED"/>
    <property type="match status" value="1"/>
</dbReference>
<dbReference type="Pfam" id="PF20454">
    <property type="entry name" value="GpA_nuclease"/>
    <property type="match status" value="1"/>
</dbReference>
<dbReference type="Gene3D" id="3.40.50.300">
    <property type="entry name" value="P-loop containing nucleotide triphosphate hydrolases"/>
    <property type="match status" value="1"/>
</dbReference>
<feature type="domain" description="Phage terminase large subunit GpA ATPase" evidence="1">
    <location>
        <begin position="39"/>
        <end position="288"/>
    </location>
</feature>
<evidence type="ECO:0000313" key="4">
    <source>
        <dbReference type="Proteomes" id="UP001190491"/>
    </source>
</evidence>
<dbReference type="InterPro" id="IPR046453">
    <property type="entry name" value="GpA_ATPase"/>
</dbReference>
<sequence length="619" mass="69910">MSHAIEGLIRFGLELFRPPKRMTLSEWADQYAVLSPESSADPGPWRTIPYQRGIQDAMTDPAIEMVTVMKSARVGYTKCVGNLVAYHIHQDPCPIMVVQPTVEDAEGYSKEEIAPMVRDTPALAGLVSDAKAKDSKNTILQKMFPGGTLSLVGANSPRGFRRVSRRIVIFDEVDGYPPKGAGNEGDQIKLGIRRAEYYWNRKIVAGSTPTTKKISRIENMFEKSDQRRFFVPCPHCGEMQYLKFGGKDKPYGIKWPEGRPQDAYYVCEVTGCHIDHQHKRWMVERGEWRPTAPGSGRHAGFHIWAAYSYSPNADWGTLAEEFLDAKDDPLKLQTFVNTVLGETWEESGDTVNAESLAARLEDYPRGAIPEGVAVLVGSADVQGDRIEAKIIGYGPGEESWLVDYEIFWGDPGNDPYVWEQLDEWRSRQRIHHATRQPMRLAFLGVDSSNGSHTDAIYDYVRPRQQQRVFSLKGRDHLSRPGLVMESSTKKGHVRLFLIATHMAKDRILSRMRNGRVGPGYMHMPLWAPEQYLEQMTSEKKIVKRTKQGTWLTQWHKTGRNEAFDLEVYCLAGLFILQTFISPQQFGDLGRLYRQVVSGEPSMPVGRTRGVRSPGISTGQ</sequence>
<dbReference type="AlphaFoldDB" id="A0AAD2F561"/>